<protein>
    <submittedName>
        <fullName evidence="3">Uncharacterized protein</fullName>
    </submittedName>
</protein>
<keyword evidence="2" id="KW-0812">Transmembrane</keyword>
<evidence type="ECO:0000313" key="4">
    <source>
        <dbReference type="Proteomes" id="UP000821866"/>
    </source>
</evidence>
<reference evidence="3" key="2">
    <citation type="submission" date="2021-09" db="EMBL/GenBank/DDBJ databases">
        <authorList>
            <person name="Jia N."/>
            <person name="Wang J."/>
            <person name="Shi W."/>
            <person name="Du L."/>
            <person name="Sun Y."/>
            <person name="Zhan W."/>
            <person name="Jiang J."/>
            <person name="Wang Q."/>
            <person name="Zhang B."/>
            <person name="Ji P."/>
            <person name="Sakyi L.B."/>
            <person name="Cui X."/>
            <person name="Yuan T."/>
            <person name="Jiang B."/>
            <person name="Yang W."/>
            <person name="Lam T.T.-Y."/>
            <person name="Chang Q."/>
            <person name="Ding S."/>
            <person name="Wang X."/>
            <person name="Zhu J."/>
            <person name="Ruan X."/>
            <person name="Zhao L."/>
            <person name="Wei J."/>
            <person name="Que T."/>
            <person name="Du C."/>
            <person name="Cheng J."/>
            <person name="Dai P."/>
            <person name="Han X."/>
            <person name="Huang E."/>
            <person name="Gao Y."/>
            <person name="Liu J."/>
            <person name="Shao H."/>
            <person name="Ye R."/>
            <person name="Li L."/>
            <person name="Wei W."/>
            <person name="Wang X."/>
            <person name="Wang C."/>
            <person name="Huo Q."/>
            <person name="Li W."/>
            <person name="Guo W."/>
            <person name="Chen H."/>
            <person name="Chen S."/>
            <person name="Zhou L."/>
            <person name="Zhou L."/>
            <person name="Ni X."/>
            <person name="Tian J."/>
            <person name="Zhou Y."/>
            <person name="Sheng Y."/>
            <person name="Liu T."/>
            <person name="Pan Y."/>
            <person name="Xia L."/>
            <person name="Li J."/>
            <person name="Zhao F."/>
            <person name="Cao W."/>
        </authorList>
    </citation>
    <scope>NUCLEOTIDE SEQUENCE</scope>
    <source>
        <strain evidence="3">Rmic-2018</strain>
        <tissue evidence="3">Larvae</tissue>
    </source>
</reference>
<organism evidence="3 4">
    <name type="scientific">Rhipicephalus microplus</name>
    <name type="common">Cattle tick</name>
    <name type="synonym">Boophilus microplus</name>
    <dbReference type="NCBI Taxonomy" id="6941"/>
    <lineage>
        <taxon>Eukaryota</taxon>
        <taxon>Metazoa</taxon>
        <taxon>Ecdysozoa</taxon>
        <taxon>Arthropoda</taxon>
        <taxon>Chelicerata</taxon>
        <taxon>Arachnida</taxon>
        <taxon>Acari</taxon>
        <taxon>Parasitiformes</taxon>
        <taxon>Ixodida</taxon>
        <taxon>Ixodoidea</taxon>
        <taxon>Ixodidae</taxon>
        <taxon>Rhipicephalinae</taxon>
        <taxon>Rhipicephalus</taxon>
        <taxon>Boophilus</taxon>
    </lineage>
</organism>
<accession>A0A9J6EUA5</accession>
<reference evidence="3" key="1">
    <citation type="journal article" date="2020" name="Cell">
        <title>Large-Scale Comparative Analyses of Tick Genomes Elucidate Their Genetic Diversity and Vector Capacities.</title>
        <authorList>
            <consortium name="Tick Genome and Microbiome Consortium (TIGMIC)"/>
            <person name="Jia N."/>
            <person name="Wang J."/>
            <person name="Shi W."/>
            <person name="Du L."/>
            <person name="Sun Y."/>
            <person name="Zhan W."/>
            <person name="Jiang J.F."/>
            <person name="Wang Q."/>
            <person name="Zhang B."/>
            <person name="Ji P."/>
            <person name="Bell-Sakyi L."/>
            <person name="Cui X.M."/>
            <person name="Yuan T.T."/>
            <person name="Jiang B.G."/>
            <person name="Yang W.F."/>
            <person name="Lam T.T."/>
            <person name="Chang Q.C."/>
            <person name="Ding S.J."/>
            <person name="Wang X.J."/>
            <person name="Zhu J.G."/>
            <person name="Ruan X.D."/>
            <person name="Zhao L."/>
            <person name="Wei J.T."/>
            <person name="Ye R.Z."/>
            <person name="Que T.C."/>
            <person name="Du C.H."/>
            <person name="Zhou Y.H."/>
            <person name="Cheng J.X."/>
            <person name="Dai P.F."/>
            <person name="Guo W.B."/>
            <person name="Han X.H."/>
            <person name="Huang E.J."/>
            <person name="Li L.F."/>
            <person name="Wei W."/>
            <person name="Gao Y.C."/>
            <person name="Liu J.Z."/>
            <person name="Shao H.Z."/>
            <person name="Wang X."/>
            <person name="Wang C.C."/>
            <person name="Yang T.C."/>
            <person name="Huo Q.B."/>
            <person name="Li W."/>
            <person name="Chen H.Y."/>
            <person name="Chen S.E."/>
            <person name="Zhou L.G."/>
            <person name="Ni X.B."/>
            <person name="Tian J.H."/>
            <person name="Sheng Y."/>
            <person name="Liu T."/>
            <person name="Pan Y.S."/>
            <person name="Xia L.Y."/>
            <person name="Li J."/>
            <person name="Zhao F."/>
            <person name="Cao W.C."/>
        </authorList>
    </citation>
    <scope>NUCLEOTIDE SEQUENCE</scope>
    <source>
        <strain evidence="3">Rmic-2018</strain>
    </source>
</reference>
<dbReference type="Proteomes" id="UP000821866">
    <property type="component" value="Chromosome 10"/>
</dbReference>
<name>A0A9J6EUA5_RHIMP</name>
<evidence type="ECO:0000313" key="3">
    <source>
        <dbReference type="EMBL" id="KAH8037796.1"/>
    </source>
</evidence>
<sequence length="457" mass="50628">MDVPEATLPSGYKGEEQESSGHEPEPAANQRQSTAALANAEPTAPAAIIPNTETPACMILVGVVAVMTVGAVAVAVAWYLLKETLLPTDGICDALYLDSVCRSSPCNPRSQWFPTGTTVDFLLVAKAARIGGNKTRMGLAFDAFASQNLSLFQASDRRKKIVENLWTNYNVSHYASLNVNIRAFSSPARASIVWYSLTLLKANIRSHADIKDDYGVVLGVTGTDMKGFRNKVAELINSAKPDITQLIIISHTSYANYARSPYNSTNFDPKKCLIAPPLIHNHSGHYNETYHTSLNESSRFLKFIRNLTFNDTPVFVSVTLKGTWYTPADPVAQNLALFLKCNAFGQTRDAPPFSLCTTNQAGTYTYDSDTLSESFVNQSMVYSIDMELSLKSKMCAYKEKVKDIRFGLAVYDIDADEKYKACDMIKYNGRYNRLVMLRKLQDFMANYTNRKDCLAVS</sequence>
<keyword evidence="2" id="KW-0472">Membrane</keyword>
<feature type="region of interest" description="Disordered" evidence="1">
    <location>
        <begin position="1"/>
        <end position="36"/>
    </location>
</feature>
<keyword evidence="4" id="KW-1185">Reference proteome</keyword>
<evidence type="ECO:0000256" key="2">
    <source>
        <dbReference type="SAM" id="Phobius"/>
    </source>
</evidence>
<comment type="caution">
    <text evidence="3">The sequence shown here is derived from an EMBL/GenBank/DDBJ whole genome shotgun (WGS) entry which is preliminary data.</text>
</comment>
<dbReference type="AlphaFoldDB" id="A0A9J6EUA5"/>
<dbReference type="EMBL" id="JABSTU010000002">
    <property type="protein sequence ID" value="KAH8037796.1"/>
    <property type="molecule type" value="Genomic_DNA"/>
</dbReference>
<evidence type="ECO:0000256" key="1">
    <source>
        <dbReference type="SAM" id="MobiDB-lite"/>
    </source>
</evidence>
<keyword evidence="2" id="KW-1133">Transmembrane helix</keyword>
<feature type="transmembrane region" description="Helical" evidence="2">
    <location>
        <begin position="57"/>
        <end position="81"/>
    </location>
</feature>
<gene>
    <name evidence="3" type="ORF">HPB51_017296</name>
</gene>
<feature type="compositionally biased region" description="Basic and acidic residues" evidence="1">
    <location>
        <begin position="13"/>
        <end position="25"/>
    </location>
</feature>
<proteinExistence type="predicted"/>